<gene>
    <name evidence="2" type="primary">SSCI41920.1</name>
</gene>
<evidence type="ECO:0000313" key="3">
    <source>
        <dbReference type="Proteomes" id="UP000242770"/>
    </source>
</evidence>
<reference evidence="3" key="1">
    <citation type="submission" date="2014-06" db="EMBL/GenBank/DDBJ databases">
        <authorList>
            <person name="Berkman P.J."/>
        </authorList>
    </citation>
    <scope>NUCLEOTIDE SEQUENCE [LARGE SCALE GENOMIC DNA]</scope>
</reference>
<name>A0A0F7RYI8_9BASI</name>
<feature type="region of interest" description="Disordered" evidence="1">
    <location>
        <begin position="1"/>
        <end position="26"/>
    </location>
</feature>
<keyword evidence="3" id="KW-1185">Reference proteome</keyword>
<organism evidence="2 3">
    <name type="scientific">Sporisorium scitamineum</name>
    <dbReference type="NCBI Taxonomy" id="49012"/>
    <lineage>
        <taxon>Eukaryota</taxon>
        <taxon>Fungi</taxon>
        <taxon>Dikarya</taxon>
        <taxon>Basidiomycota</taxon>
        <taxon>Ustilaginomycotina</taxon>
        <taxon>Ustilaginomycetes</taxon>
        <taxon>Ustilaginales</taxon>
        <taxon>Ustilaginaceae</taxon>
        <taxon>Sporisorium</taxon>
    </lineage>
</organism>
<accession>A0A0F7RYI8</accession>
<dbReference type="AlphaFoldDB" id="A0A0F7RYI8"/>
<sequence length="56" mass="5862">MTGDTAADECGKSVTRGQEWGAPGGRSSLSYLFGKATRPSRYILHALGGVGLVSQY</sequence>
<evidence type="ECO:0000313" key="2">
    <source>
        <dbReference type="EMBL" id="CDS00378.1"/>
    </source>
</evidence>
<dbReference type="Proteomes" id="UP000242770">
    <property type="component" value="Unassembled WGS sequence"/>
</dbReference>
<dbReference type="EMBL" id="CCFA01002507">
    <property type="protein sequence ID" value="CDS00378.1"/>
    <property type="molecule type" value="Genomic_DNA"/>
</dbReference>
<protein>
    <submittedName>
        <fullName evidence="2">Uncharacterized protein</fullName>
    </submittedName>
</protein>
<evidence type="ECO:0000256" key="1">
    <source>
        <dbReference type="SAM" id="MobiDB-lite"/>
    </source>
</evidence>
<proteinExistence type="predicted"/>